<evidence type="ECO:0000313" key="2">
    <source>
        <dbReference type="Proteomes" id="UP000323632"/>
    </source>
</evidence>
<dbReference type="InterPro" id="IPR058512">
    <property type="entry name" value="DUF8199"/>
</dbReference>
<dbReference type="InterPro" id="IPR058060">
    <property type="entry name" value="HYC_CC_PP"/>
</dbReference>
<organism evidence="1 2">
    <name type="scientific">Taibaiella lutea</name>
    <dbReference type="NCBI Taxonomy" id="2608001"/>
    <lineage>
        <taxon>Bacteria</taxon>
        <taxon>Pseudomonadati</taxon>
        <taxon>Bacteroidota</taxon>
        <taxon>Chitinophagia</taxon>
        <taxon>Chitinophagales</taxon>
        <taxon>Chitinophagaceae</taxon>
        <taxon>Taibaiella</taxon>
    </lineage>
</organism>
<evidence type="ECO:0000313" key="1">
    <source>
        <dbReference type="EMBL" id="KAA5537145.1"/>
    </source>
</evidence>
<protein>
    <submittedName>
        <fullName evidence="1">Uncharacterized protein</fullName>
    </submittedName>
</protein>
<reference evidence="1 2" key="1">
    <citation type="submission" date="2019-09" db="EMBL/GenBank/DDBJ databases">
        <title>Genome sequence and assembly of Taibaiella sp.</title>
        <authorList>
            <person name="Chhetri G."/>
        </authorList>
    </citation>
    <scope>NUCLEOTIDE SEQUENCE [LARGE SCALE GENOMIC DNA]</scope>
    <source>
        <strain evidence="1 2">KVB11</strain>
    </source>
</reference>
<sequence length="145" mass="16179">MRKLIAIPLLVLYITAVSGMMIQLHFCGSKLLSWNVNKAKASCCCESTPKSTKKNPEAKQLESKGDDCCKDKTITLKINQDQNRASQLQLQLGELQTVAMITYVVPQVFALSQSDTHAAYQANAPPGLWQNIPLYKLHARFTYYG</sequence>
<dbReference type="RefSeq" id="WP_150031721.1">
    <property type="nucleotide sequence ID" value="NZ_VWSH01000001.1"/>
</dbReference>
<name>A0A5M6CW64_9BACT</name>
<dbReference type="AlphaFoldDB" id="A0A5M6CW64"/>
<dbReference type="EMBL" id="VWSH01000001">
    <property type="protein sequence ID" value="KAA5537145.1"/>
    <property type="molecule type" value="Genomic_DNA"/>
</dbReference>
<dbReference type="Proteomes" id="UP000323632">
    <property type="component" value="Unassembled WGS sequence"/>
</dbReference>
<proteinExistence type="predicted"/>
<comment type="caution">
    <text evidence="1">The sequence shown here is derived from an EMBL/GenBank/DDBJ whole genome shotgun (WGS) entry which is preliminary data.</text>
</comment>
<dbReference type="Pfam" id="PF26622">
    <property type="entry name" value="DUF8199"/>
    <property type="match status" value="1"/>
</dbReference>
<keyword evidence="2" id="KW-1185">Reference proteome</keyword>
<gene>
    <name evidence="1" type="ORF">F0919_05590</name>
</gene>
<dbReference type="GO" id="GO:0016020">
    <property type="term" value="C:membrane"/>
    <property type="evidence" value="ECO:0007669"/>
    <property type="project" value="InterPro"/>
</dbReference>
<accession>A0A5M6CW64</accession>
<dbReference type="NCBIfam" id="NF047658">
    <property type="entry name" value="HYC_CC_PP"/>
    <property type="match status" value="1"/>
</dbReference>